<evidence type="ECO:0000256" key="5">
    <source>
        <dbReference type="PROSITE-ProRule" id="PRU00723"/>
    </source>
</evidence>
<reference evidence="9" key="1">
    <citation type="journal article" date="2014" name="Proc. Natl. Acad. Sci. U.S.A.">
        <title>Extensive sampling of basidiomycete genomes demonstrates inadequacy of the white-rot/brown-rot paradigm for wood decay fungi.</title>
        <authorList>
            <person name="Riley R."/>
            <person name="Salamov A.A."/>
            <person name="Brown D.W."/>
            <person name="Nagy L.G."/>
            <person name="Floudas D."/>
            <person name="Held B.W."/>
            <person name="Levasseur A."/>
            <person name="Lombard V."/>
            <person name="Morin E."/>
            <person name="Otillar R."/>
            <person name="Lindquist E.A."/>
            <person name="Sun H."/>
            <person name="LaButti K.M."/>
            <person name="Schmutz J."/>
            <person name="Jabbour D."/>
            <person name="Luo H."/>
            <person name="Baker S.E."/>
            <person name="Pisabarro A.G."/>
            <person name="Walton J.D."/>
            <person name="Blanchette R.A."/>
            <person name="Henrissat B."/>
            <person name="Martin F."/>
            <person name="Cullen D."/>
            <person name="Hibbett D.S."/>
            <person name="Grigoriev I.V."/>
        </authorList>
    </citation>
    <scope>NUCLEOTIDE SEQUENCE [LARGE SCALE GENOMIC DNA]</scope>
    <source>
        <strain evidence="9">CBS 339.88</strain>
    </source>
</reference>
<keyword evidence="3 5" id="KW-0863">Zinc-finger</keyword>
<dbReference type="HOGENOM" id="CLU_721692_0_0_1"/>
<dbReference type="PANTHER" id="PTHR12547:SF63">
    <property type="entry name" value="ZINC FINGER CCCH DOMAIN-CONTAINING PROTEIN 37"/>
    <property type="match status" value="1"/>
</dbReference>
<keyword evidence="4 5" id="KW-0862">Zinc</keyword>
<feature type="domain" description="C3H1-type" evidence="7">
    <location>
        <begin position="246"/>
        <end position="274"/>
    </location>
</feature>
<name>A0A067TRP7_GALM3</name>
<dbReference type="OrthoDB" id="411372at2759"/>
<gene>
    <name evidence="8" type="ORF">GALMADRAFT_220568</name>
</gene>
<feature type="region of interest" description="Disordered" evidence="6">
    <location>
        <begin position="315"/>
        <end position="383"/>
    </location>
</feature>
<sequence length="383" mass="41759">MSRKSQSQKKRHTKPCKFFQVNKCPHPADVCDFAHVIANPGTPSVPESSPAMCRYYYAGSCVNGALCRYRHGNEASEIFNAPISPTSAADWPTSTDGTYLDSPPQYGSYSSFPQSWSSSAYSLSSSFPPLVESALFASPPRSRDSIDTCSTSLSSLESDEVVVATEDPQYLEHPHSHQSQVCVMDDSPVIHVPPFLPLSYMNPVGTLSPSHSYDFVYSLMGGLKLPGQMKSRTGGSKSSSKQKALKYKTKPCKFFPTERGCPNGSACTFVHDEGRSRTSSPPSKLSKLEDNVRKNFIPIPWRVIGGGVLVGVQRDEDADNDSDDSSLDSDDSSSLDPYPQHSTKNVPSIKIITRRRSNSIPPTPSTTQVRVENLFSAESPGVL</sequence>
<dbReference type="EMBL" id="KL142369">
    <property type="protein sequence ID" value="KDR82584.1"/>
    <property type="molecule type" value="Genomic_DNA"/>
</dbReference>
<evidence type="ECO:0000259" key="7">
    <source>
        <dbReference type="PROSITE" id="PS50103"/>
    </source>
</evidence>
<dbReference type="Proteomes" id="UP000027222">
    <property type="component" value="Unassembled WGS sequence"/>
</dbReference>
<dbReference type="InterPro" id="IPR000571">
    <property type="entry name" value="Znf_CCCH"/>
</dbReference>
<dbReference type="Pfam" id="PF18044">
    <property type="entry name" value="zf-CCCH_4"/>
    <property type="match status" value="1"/>
</dbReference>
<feature type="zinc finger region" description="C3H1-type" evidence="5">
    <location>
        <begin position="47"/>
        <end position="74"/>
    </location>
</feature>
<dbReference type="GO" id="GO:0008270">
    <property type="term" value="F:zinc ion binding"/>
    <property type="evidence" value="ECO:0007669"/>
    <property type="project" value="UniProtKB-KW"/>
</dbReference>
<evidence type="ECO:0000256" key="4">
    <source>
        <dbReference type="ARBA" id="ARBA00022833"/>
    </source>
</evidence>
<dbReference type="Gene3D" id="4.10.1000.10">
    <property type="entry name" value="Zinc finger, CCCH-type"/>
    <property type="match status" value="1"/>
</dbReference>
<dbReference type="SMART" id="SM00356">
    <property type="entry name" value="ZnF_C3H1"/>
    <property type="match status" value="3"/>
</dbReference>
<keyword evidence="1 5" id="KW-0479">Metal-binding</keyword>
<evidence type="ECO:0000256" key="1">
    <source>
        <dbReference type="ARBA" id="ARBA00022723"/>
    </source>
</evidence>
<dbReference type="AlphaFoldDB" id="A0A067TRP7"/>
<dbReference type="PROSITE" id="PS50103">
    <property type="entry name" value="ZF_C3H1"/>
    <property type="match status" value="3"/>
</dbReference>
<dbReference type="Gene3D" id="3.30.1370.210">
    <property type="match status" value="1"/>
</dbReference>
<protein>
    <recommendedName>
        <fullName evidence="7">C3H1-type domain-containing protein</fullName>
    </recommendedName>
</protein>
<dbReference type="SUPFAM" id="SSF90229">
    <property type="entry name" value="CCCH zinc finger"/>
    <property type="match status" value="2"/>
</dbReference>
<dbReference type="InterPro" id="IPR041367">
    <property type="entry name" value="Znf-CCCH_4"/>
</dbReference>
<proteinExistence type="predicted"/>
<feature type="domain" description="C3H1-type" evidence="7">
    <location>
        <begin position="47"/>
        <end position="74"/>
    </location>
</feature>
<dbReference type="GO" id="GO:0003729">
    <property type="term" value="F:mRNA binding"/>
    <property type="evidence" value="ECO:0007669"/>
    <property type="project" value="InterPro"/>
</dbReference>
<feature type="compositionally biased region" description="Acidic residues" evidence="6">
    <location>
        <begin position="316"/>
        <end position="333"/>
    </location>
</feature>
<evidence type="ECO:0000256" key="6">
    <source>
        <dbReference type="SAM" id="MobiDB-lite"/>
    </source>
</evidence>
<feature type="zinc finger region" description="C3H1-type" evidence="5">
    <location>
        <begin position="246"/>
        <end position="274"/>
    </location>
</feature>
<feature type="zinc finger region" description="C3H1-type" evidence="5">
    <location>
        <begin position="10"/>
        <end position="38"/>
    </location>
</feature>
<dbReference type="STRING" id="685588.A0A067TRP7"/>
<dbReference type="InterPro" id="IPR036855">
    <property type="entry name" value="Znf_CCCH_sf"/>
</dbReference>
<keyword evidence="9" id="KW-1185">Reference proteome</keyword>
<feature type="domain" description="C3H1-type" evidence="7">
    <location>
        <begin position="10"/>
        <end position="38"/>
    </location>
</feature>
<evidence type="ECO:0000256" key="2">
    <source>
        <dbReference type="ARBA" id="ARBA00022737"/>
    </source>
</evidence>
<dbReference type="InterPro" id="IPR045877">
    <property type="entry name" value="ZFP36-like"/>
</dbReference>
<evidence type="ECO:0000313" key="8">
    <source>
        <dbReference type="EMBL" id="KDR82584.1"/>
    </source>
</evidence>
<evidence type="ECO:0000256" key="3">
    <source>
        <dbReference type="ARBA" id="ARBA00022771"/>
    </source>
</evidence>
<keyword evidence="2" id="KW-0677">Repeat</keyword>
<dbReference type="PANTHER" id="PTHR12547">
    <property type="entry name" value="CCCH ZINC FINGER/TIS11-RELATED"/>
    <property type="match status" value="1"/>
</dbReference>
<accession>A0A067TRP7</accession>
<evidence type="ECO:0000313" key="9">
    <source>
        <dbReference type="Proteomes" id="UP000027222"/>
    </source>
</evidence>
<organism evidence="8 9">
    <name type="scientific">Galerina marginata (strain CBS 339.88)</name>
    <dbReference type="NCBI Taxonomy" id="685588"/>
    <lineage>
        <taxon>Eukaryota</taxon>
        <taxon>Fungi</taxon>
        <taxon>Dikarya</taxon>
        <taxon>Basidiomycota</taxon>
        <taxon>Agaricomycotina</taxon>
        <taxon>Agaricomycetes</taxon>
        <taxon>Agaricomycetidae</taxon>
        <taxon>Agaricales</taxon>
        <taxon>Agaricineae</taxon>
        <taxon>Strophariaceae</taxon>
        <taxon>Galerina</taxon>
    </lineage>
</organism>